<gene>
    <name evidence="9" type="ORF">LOD99_13369</name>
</gene>
<accession>A0AAV7KQW6</accession>
<dbReference type="SMART" id="SM00034">
    <property type="entry name" value="CLECT"/>
    <property type="match status" value="3"/>
</dbReference>
<dbReference type="InterPro" id="IPR036772">
    <property type="entry name" value="SRCR-like_dom_sf"/>
</dbReference>
<feature type="domain" description="C-type lectin" evidence="5">
    <location>
        <begin position="274"/>
        <end position="382"/>
    </location>
</feature>
<dbReference type="SUPFAM" id="SSF49265">
    <property type="entry name" value="Fibronectin type III"/>
    <property type="match status" value="1"/>
</dbReference>
<evidence type="ECO:0000256" key="3">
    <source>
        <dbReference type="SAM" id="Phobius"/>
    </source>
</evidence>
<dbReference type="InterPro" id="IPR016186">
    <property type="entry name" value="C-type_lectin-like/link_sf"/>
</dbReference>
<dbReference type="Pfam" id="PF00059">
    <property type="entry name" value="Lectin_C"/>
    <property type="match status" value="3"/>
</dbReference>
<dbReference type="InterPro" id="IPR036116">
    <property type="entry name" value="FN3_sf"/>
</dbReference>
<evidence type="ECO:0000259" key="5">
    <source>
        <dbReference type="PROSITE" id="PS50041"/>
    </source>
</evidence>
<evidence type="ECO:0000259" key="7">
    <source>
        <dbReference type="PROSITE" id="PS50835"/>
    </source>
</evidence>
<evidence type="ECO:0000313" key="9">
    <source>
        <dbReference type="EMBL" id="KAI6661496.1"/>
    </source>
</evidence>
<feature type="domain" description="Ig-like" evidence="7">
    <location>
        <begin position="758"/>
        <end position="832"/>
    </location>
</feature>
<feature type="chain" id="PRO_5043552204" evidence="4">
    <location>
        <begin position="21"/>
        <end position="2521"/>
    </location>
</feature>
<dbReference type="PROSITE" id="PS50853">
    <property type="entry name" value="FN3"/>
    <property type="match status" value="1"/>
</dbReference>
<keyword evidence="1 2" id="KW-1015">Disulfide bond</keyword>
<dbReference type="PROSITE" id="PS50041">
    <property type="entry name" value="C_TYPE_LECTIN_2"/>
    <property type="match status" value="3"/>
</dbReference>
<evidence type="ECO:0000256" key="1">
    <source>
        <dbReference type="ARBA" id="ARBA00023157"/>
    </source>
</evidence>
<feature type="domain" description="C-type lectin" evidence="5">
    <location>
        <begin position="148"/>
        <end position="245"/>
    </location>
</feature>
<dbReference type="SUPFAM" id="SSF56487">
    <property type="entry name" value="SRCR-like"/>
    <property type="match status" value="1"/>
</dbReference>
<dbReference type="Gene3D" id="3.10.250.10">
    <property type="entry name" value="SRCR-like domain"/>
    <property type="match status" value="1"/>
</dbReference>
<dbReference type="PROSITE" id="PS50287">
    <property type="entry name" value="SRCR_2"/>
    <property type="match status" value="1"/>
</dbReference>
<feature type="signal peptide" evidence="4">
    <location>
        <begin position="1"/>
        <end position="20"/>
    </location>
</feature>
<dbReference type="SMART" id="SM00202">
    <property type="entry name" value="SR"/>
    <property type="match status" value="1"/>
</dbReference>
<dbReference type="PANTHER" id="PTHR22803">
    <property type="entry name" value="MANNOSE, PHOSPHOLIPASE, LECTIN RECEPTOR RELATED"/>
    <property type="match status" value="1"/>
</dbReference>
<keyword evidence="3" id="KW-0812">Transmembrane</keyword>
<comment type="caution">
    <text evidence="9">The sequence shown here is derived from an EMBL/GenBank/DDBJ whole genome shotgun (WGS) entry which is preliminary data.</text>
</comment>
<keyword evidence="3" id="KW-1133">Transmembrane helix</keyword>
<dbReference type="CDD" id="cd00037">
    <property type="entry name" value="CLECT"/>
    <property type="match status" value="3"/>
</dbReference>
<feature type="domain" description="Ig-like" evidence="7">
    <location>
        <begin position="1823"/>
        <end position="1913"/>
    </location>
</feature>
<feature type="domain" description="Fibronectin type-III" evidence="8">
    <location>
        <begin position="2374"/>
        <end position="2465"/>
    </location>
</feature>
<reference evidence="9 10" key="1">
    <citation type="journal article" date="2023" name="BMC Biol.">
        <title>The compact genome of the sponge Oopsacas minuta (Hexactinellida) is lacking key metazoan core genes.</title>
        <authorList>
            <person name="Santini S."/>
            <person name="Schenkelaars Q."/>
            <person name="Jourda C."/>
            <person name="Duchesne M."/>
            <person name="Belahbib H."/>
            <person name="Rocher C."/>
            <person name="Selva M."/>
            <person name="Riesgo A."/>
            <person name="Vervoort M."/>
            <person name="Leys S.P."/>
            <person name="Kodjabachian L."/>
            <person name="Le Bivic A."/>
            <person name="Borchiellini C."/>
            <person name="Claverie J.M."/>
            <person name="Renard E."/>
        </authorList>
    </citation>
    <scope>NUCLEOTIDE SEQUENCE [LARGE SCALE GENOMIC DNA]</scope>
    <source>
        <strain evidence="9">SPO-2</strain>
    </source>
</reference>
<proteinExistence type="predicted"/>
<sequence>MKVCILIFLFLILVIQRISGSSCEADEGDIRLTSGFYGIVEAYFEGAWGPICDDSWSEYNGDVICRILGYRWAVFVELARYDSDTNYRIVNLGCPGSETNILECSYRAYSSFDTGHCGDDEHVYIECDTLLSGSDCDIISDDGRCVTYVFEDQGINWANAQSICEANGGDLASISSVAENTKFTDFVSSAVYRCWIGYNNIGATAYTWVDGNPSEYTNWHSTEPSNTNHDCTTIRNNGFWYDRLCTWEYVCFFCIQKAPNTLIPDLKGCDAISSTGKCFNYVQVSTAVDWENAKRLCYADDQTIASIYSSLENAVMYSIADDQTHTNCWIGFNDIENENEYEWDKGSAVTYTNWGYGQPDEATGDEDCAQITPDSYWYDVDCCDYRQCFFCSSPVTPFGRSRNSYESLEDNSILTSDSELFCVTELGQQVSWYYLDLDNLFGSKGSIASTTTDNVGISKLDIELDAPGFYSCDVTQDYGILRTYTVALLETGIYLEDPFGHDVGTIHIEALPYNAILTQSQTIHCVSSTKDVNLFEWVYIDVDGIATTIPGRTGSSKGVSALTLSITNPGSYICNVNPNDGPKSFSVILAPITYADPLLGCDVISDDGDCFTYTYNGDGIDWYDAQSSCEANRGDLASISSSKENNLLLSLFTNDVNSCWIGLDQANQFTWIDDSRVTYINFFPGARRRSVETNERVRSRRSQDHCFALLDLGWFSIDCSIQNNCYFCTNEVSQFGKLIEANRYTALYDNAILTASSTLHCITEPLGTPRVIWSYVGLDGTMSTYDVPTNATTGASSLYIDINNPGYYSCEITQFRGERKKYTAALLEPSITTIISAEDTYTYTHGIDREDISLFCHSFDHSIAFENIGWRQSASVYLPNPLDVTSLPINSYQIECVDTSTNITLFAVDLTIQGRPVVTIYGESYPLLPPKVNTVYVRYQDDLLLAINLQNSLLDWITPAGRAGNSNPLALNLIDENIAGLFSYYVINWNKEQQLAYLIEILVYPFGIQSGSNYIPLDDNSIVSLNDDLYCWGELDTTASWVRINFAGMIESLRMRRLVITTTITTISLTSYDEGFFECSVTKNGDIINTYTAAAFDETSNEISVISASQSYTFTKGIDTEPRYVFCHQADNSVPFEKIFWRELGTNNIYSNPLQISNLQIDGERRIMECLDSRANVTILNIDLILQRPAEVTLDVGDTQTNVIIENEYSINYRATDVVLSSNLVGRWTNQDDELVGDGSSIIFPTFELSDGYVYSFLVTDVENTERLAASLTLKVYRFGQQLSANIYESIEHNSIITASTTLYCIDGSSNPFVTWRYVSLDGTISNLEADTELETGISLLTVGIDEPGYYNCEVNEDGGYTYTVAILNTSIYTAETGGEIYTYTIGVDADNIFLFCYNSMVAFSETGMTDLTTSEEVTNPLEISNLPNIGMNRQFECTSITGGQSLHYFDLLIRGPPVIILDERTTSYYELLSPDINRAFVNLMVENVGMHVDTPGRWQRPDDTFVGDNSIIFQTFDTTHQGLYKFYIMNWDNEETLAMQIILTVYPFGEKIDSNTYIALEDNSLLLATTMIYCITEYQALDPVYWFYYPSNQPIITKSPTTDPDTGISILSVQTNEPGYYECQVTLMATTRSYIFSLQDPSLVTVIEDTNSFTYTKGIDRIDTSLLCNKPDNSVLRFSYYWYSFNTQVGTRDLFDVGGLSATVDGKQTLECFNNDALYTILVVDILFQGPPEITLDTGTVQSYSSLTPGDNTASINLLTKNVILATVLAGRWQRPNGTFVEDNSITFSAFEISDQGIYKFYVINWESIETLAIQIQLTVYPFGEEIALREYNYLEDLSVLTTNTTLYCITDVIDIPEVIWKYEDLEGVNTSQSAETDFFTGFSSLLVTTDKVGYYSCYVSENGVSKTYSIAVMDTEVYKVVEAAHSLTYTVKIDRDIAFLFCHKPDNSAPFGEIGWREMDTSERKQNPLNIADIPDDGNTHTMECLDALDDTPIFNVQILIQGPPVITLNTGSVVSYPLLPEDTNKAYLDLLSRNVALSVNLAGRWRLPDYSWVTTSSMTFSTFQLFDQGVYKFYVTNLDNVDTLAIQIDLTVNQFGGKIDPTTYGPLSTNSILNANTDLYCLNGVVAWSYRDLAGICAGRTGAIDADGASVLSVDINYPGYYSCEVTQQPDGISNTYTVTVLDTTLIQVIETSESYQYTLGVDNDIFLFCHTPDNSISSSELVWMKNDSFSIFKNPLNVFEVGNLFKYTDTYLMECLDQTSSESILSAGISMQGVPVISVDTGTVQTFESLTSDGNTAYIIVQTKNVVMTVDLVGKWQRPDDTHVSDNSITFLSFDESDVGVYMFYVTDWYNEQRLAIQIQLSLSPTYSQAITDLTAVTSSDTSILVTWGLLAEQTPLSDEKFLIYYGYEDVEYFAGTTEKLFFNIKGLTLNFNYTIRVDMQFAYSPESFSEVVSHYLILPVITVPTTFFQSASFDFAAQESVLIVVIVFLLLIIVVILIVAIIAAFFIRRHIQKSNM</sequence>
<evidence type="ECO:0000259" key="8">
    <source>
        <dbReference type="PROSITE" id="PS50853"/>
    </source>
</evidence>
<dbReference type="PROSITE" id="PS50835">
    <property type="entry name" value="IG_LIKE"/>
    <property type="match status" value="2"/>
</dbReference>
<feature type="transmembrane region" description="Helical" evidence="3">
    <location>
        <begin position="2486"/>
        <end position="2512"/>
    </location>
</feature>
<feature type="domain" description="SRCR" evidence="6">
    <location>
        <begin position="15"/>
        <end position="128"/>
    </location>
</feature>
<dbReference type="InterPro" id="IPR050111">
    <property type="entry name" value="C-type_lectin/snaclec_domain"/>
</dbReference>
<evidence type="ECO:0000313" key="10">
    <source>
        <dbReference type="Proteomes" id="UP001165289"/>
    </source>
</evidence>
<organism evidence="9 10">
    <name type="scientific">Oopsacas minuta</name>
    <dbReference type="NCBI Taxonomy" id="111878"/>
    <lineage>
        <taxon>Eukaryota</taxon>
        <taxon>Metazoa</taxon>
        <taxon>Porifera</taxon>
        <taxon>Hexactinellida</taxon>
        <taxon>Hexasterophora</taxon>
        <taxon>Lyssacinosida</taxon>
        <taxon>Leucopsacidae</taxon>
        <taxon>Oopsacas</taxon>
    </lineage>
</organism>
<keyword evidence="10" id="KW-1185">Reference proteome</keyword>
<evidence type="ECO:0000256" key="2">
    <source>
        <dbReference type="PROSITE-ProRule" id="PRU00196"/>
    </source>
</evidence>
<dbReference type="InterPro" id="IPR007110">
    <property type="entry name" value="Ig-like_dom"/>
</dbReference>
<dbReference type="EMBL" id="JAKMXF010000011">
    <property type="protein sequence ID" value="KAI6661496.1"/>
    <property type="molecule type" value="Genomic_DNA"/>
</dbReference>
<dbReference type="Proteomes" id="UP001165289">
    <property type="component" value="Unassembled WGS sequence"/>
</dbReference>
<dbReference type="GO" id="GO:0016020">
    <property type="term" value="C:membrane"/>
    <property type="evidence" value="ECO:0007669"/>
    <property type="project" value="InterPro"/>
</dbReference>
<feature type="disulfide bond" evidence="2">
    <location>
        <begin position="94"/>
        <end position="104"/>
    </location>
</feature>
<evidence type="ECO:0000259" key="6">
    <source>
        <dbReference type="PROSITE" id="PS50287"/>
    </source>
</evidence>
<dbReference type="InterPro" id="IPR001190">
    <property type="entry name" value="SRCR"/>
</dbReference>
<dbReference type="InterPro" id="IPR001304">
    <property type="entry name" value="C-type_lectin-like"/>
</dbReference>
<dbReference type="Pfam" id="PF00530">
    <property type="entry name" value="SRCR"/>
    <property type="match status" value="1"/>
</dbReference>
<comment type="caution">
    <text evidence="2">Lacks conserved residue(s) required for the propagation of feature annotation.</text>
</comment>
<dbReference type="InterPro" id="IPR003961">
    <property type="entry name" value="FN3_dom"/>
</dbReference>
<dbReference type="InterPro" id="IPR016187">
    <property type="entry name" value="CTDL_fold"/>
</dbReference>
<evidence type="ECO:0000256" key="4">
    <source>
        <dbReference type="SAM" id="SignalP"/>
    </source>
</evidence>
<feature type="domain" description="C-type lectin" evidence="5">
    <location>
        <begin position="606"/>
        <end position="720"/>
    </location>
</feature>
<dbReference type="SUPFAM" id="SSF56436">
    <property type="entry name" value="C-type lectin-like"/>
    <property type="match status" value="3"/>
</dbReference>
<name>A0AAV7KQW6_9METZ</name>
<keyword evidence="4" id="KW-0732">Signal</keyword>
<keyword evidence="3" id="KW-0472">Membrane</keyword>
<dbReference type="Gene3D" id="3.10.100.10">
    <property type="entry name" value="Mannose-Binding Protein A, subunit A"/>
    <property type="match status" value="3"/>
</dbReference>
<protein>
    <submittedName>
        <fullName evidence="9">Uncharacterized protein</fullName>
    </submittedName>
</protein>